<evidence type="ECO:0000256" key="8">
    <source>
        <dbReference type="SAM" id="SignalP"/>
    </source>
</evidence>
<dbReference type="GO" id="GO:0080188">
    <property type="term" value="P:gene silencing by siRNA-directed DNA methylation"/>
    <property type="evidence" value="ECO:0007669"/>
    <property type="project" value="InterPro"/>
</dbReference>
<keyword evidence="2" id="KW-0547">Nucleotide-binding</keyword>
<evidence type="ECO:0008006" key="13">
    <source>
        <dbReference type="Google" id="ProtNLM"/>
    </source>
</evidence>
<name>A0A9R0TV78_TRITD</name>
<dbReference type="InterPro" id="IPR009003">
    <property type="entry name" value="Peptidase_S1_PA"/>
</dbReference>
<dbReference type="PANTHER" id="PTHR45821:SF7">
    <property type="entry name" value="HELICASE ATP-BINDING DOMAIN-CONTAINING PROTEIN"/>
    <property type="match status" value="1"/>
</dbReference>
<evidence type="ECO:0000256" key="6">
    <source>
        <dbReference type="ARBA" id="ARBA00023242"/>
    </source>
</evidence>
<dbReference type="GO" id="GO:0005634">
    <property type="term" value="C:nucleus"/>
    <property type="evidence" value="ECO:0007669"/>
    <property type="project" value="UniProtKB-SubCell"/>
</dbReference>
<dbReference type="CDD" id="cd18793">
    <property type="entry name" value="SF2_C_SNF"/>
    <property type="match status" value="1"/>
</dbReference>
<feature type="compositionally biased region" description="Acidic residues" evidence="7">
    <location>
        <begin position="293"/>
        <end position="311"/>
    </location>
</feature>
<feature type="domain" description="Helicase ATP-binding" evidence="9">
    <location>
        <begin position="453"/>
        <end position="630"/>
    </location>
</feature>
<evidence type="ECO:0000313" key="12">
    <source>
        <dbReference type="Proteomes" id="UP000324705"/>
    </source>
</evidence>
<dbReference type="SMART" id="SM00490">
    <property type="entry name" value="HELICc"/>
    <property type="match status" value="1"/>
</dbReference>
<keyword evidence="5" id="KW-0067">ATP-binding</keyword>
<comment type="subcellular location">
    <subcellularLocation>
        <location evidence="1">Nucleus</location>
    </subcellularLocation>
</comment>
<evidence type="ECO:0000313" key="11">
    <source>
        <dbReference type="EMBL" id="VAI20684.1"/>
    </source>
</evidence>
<dbReference type="InterPro" id="IPR014001">
    <property type="entry name" value="Helicase_ATP-bd"/>
</dbReference>
<dbReference type="InterPro" id="IPR000330">
    <property type="entry name" value="SNF2_N"/>
</dbReference>
<dbReference type="SUPFAM" id="SSF50494">
    <property type="entry name" value="Trypsin-like serine proteases"/>
    <property type="match status" value="2"/>
</dbReference>
<organism evidence="11 12">
    <name type="scientific">Triticum turgidum subsp. durum</name>
    <name type="common">Durum wheat</name>
    <name type="synonym">Triticum durum</name>
    <dbReference type="NCBI Taxonomy" id="4567"/>
    <lineage>
        <taxon>Eukaryota</taxon>
        <taxon>Viridiplantae</taxon>
        <taxon>Streptophyta</taxon>
        <taxon>Embryophyta</taxon>
        <taxon>Tracheophyta</taxon>
        <taxon>Spermatophyta</taxon>
        <taxon>Magnoliopsida</taxon>
        <taxon>Liliopsida</taxon>
        <taxon>Poales</taxon>
        <taxon>Poaceae</taxon>
        <taxon>BOP clade</taxon>
        <taxon>Pooideae</taxon>
        <taxon>Triticodae</taxon>
        <taxon>Triticeae</taxon>
        <taxon>Triticinae</taxon>
        <taxon>Triticum</taxon>
    </lineage>
</organism>
<dbReference type="Pfam" id="PF00176">
    <property type="entry name" value="SNF2-rel_dom"/>
    <property type="match status" value="1"/>
</dbReference>
<feature type="compositionally biased region" description="Low complexity" evidence="7">
    <location>
        <begin position="1009"/>
        <end position="1025"/>
    </location>
</feature>
<feature type="domain" description="Helicase C-terminal" evidence="10">
    <location>
        <begin position="790"/>
        <end position="958"/>
    </location>
</feature>
<dbReference type="Pfam" id="PF00271">
    <property type="entry name" value="Helicase_C"/>
    <property type="match status" value="1"/>
</dbReference>
<proteinExistence type="predicted"/>
<dbReference type="InterPro" id="IPR001650">
    <property type="entry name" value="Helicase_C-like"/>
</dbReference>
<evidence type="ECO:0000259" key="10">
    <source>
        <dbReference type="PROSITE" id="PS51194"/>
    </source>
</evidence>
<dbReference type="InterPro" id="IPR049730">
    <property type="entry name" value="SNF2/RAD54-like_C"/>
</dbReference>
<dbReference type="PROSITE" id="PS51194">
    <property type="entry name" value="HELICASE_CTER"/>
    <property type="match status" value="1"/>
</dbReference>
<evidence type="ECO:0000256" key="4">
    <source>
        <dbReference type="ARBA" id="ARBA00022806"/>
    </source>
</evidence>
<feature type="signal peptide" evidence="8">
    <location>
        <begin position="1"/>
        <end position="25"/>
    </location>
</feature>
<dbReference type="Gene3D" id="3.40.50.300">
    <property type="entry name" value="P-loop containing nucleotide triphosphate hydrolases"/>
    <property type="match status" value="1"/>
</dbReference>
<dbReference type="GO" id="GO:0016787">
    <property type="term" value="F:hydrolase activity"/>
    <property type="evidence" value="ECO:0007669"/>
    <property type="project" value="UniProtKB-KW"/>
</dbReference>
<evidence type="ECO:0000256" key="7">
    <source>
        <dbReference type="SAM" id="MobiDB-lite"/>
    </source>
</evidence>
<evidence type="ECO:0000256" key="5">
    <source>
        <dbReference type="ARBA" id="ARBA00022840"/>
    </source>
</evidence>
<dbReference type="Gene3D" id="2.40.10.120">
    <property type="match status" value="1"/>
</dbReference>
<dbReference type="Proteomes" id="UP000324705">
    <property type="component" value="Chromosome 5A"/>
</dbReference>
<keyword evidence="4" id="KW-0347">Helicase</keyword>
<keyword evidence="6" id="KW-0539">Nucleus</keyword>
<feature type="chain" id="PRO_5040340100" description="SNF2P" evidence="8">
    <location>
        <begin position="26"/>
        <end position="1570"/>
    </location>
</feature>
<feature type="region of interest" description="Disordered" evidence="7">
    <location>
        <begin position="238"/>
        <end position="316"/>
    </location>
</feature>
<keyword evidence="3" id="KW-0378">Hydrolase</keyword>
<dbReference type="InterPro" id="IPR044567">
    <property type="entry name" value="CLSY/DRD1"/>
</dbReference>
<keyword evidence="8" id="KW-0732">Signal</keyword>
<evidence type="ECO:0000259" key="9">
    <source>
        <dbReference type="PROSITE" id="PS51192"/>
    </source>
</evidence>
<evidence type="ECO:0000256" key="3">
    <source>
        <dbReference type="ARBA" id="ARBA00022801"/>
    </source>
</evidence>
<dbReference type="OMA" id="NARFFAC"/>
<dbReference type="GO" id="GO:0004386">
    <property type="term" value="F:helicase activity"/>
    <property type="evidence" value="ECO:0007669"/>
    <property type="project" value="UniProtKB-KW"/>
</dbReference>
<keyword evidence="12" id="KW-1185">Reference proteome</keyword>
<reference evidence="11 12" key="1">
    <citation type="submission" date="2017-09" db="EMBL/GenBank/DDBJ databases">
        <authorList>
            <consortium name="International Durum Wheat Genome Sequencing Consortium (IDWGSC)"/>
            <person name="Milanesi L."/>
        </authorList>
    </citation>
    <scope>NUCLEOTIDE SEQUENCE [LARGE SCALE GENOMIC DNA]</scope>
    <source>
        <strain evidence="12">cv. Svevo</strain>
    </source>
</reference>
<accession>A0A9R0TV78</accession>
<protein>
    <recommendedName>
        <fullName evidence="13">SNF2P</fullName>
    </recommendedName>
</protein>
<dbReference type="EMBL" id="LT934119">
    <property type="protein sequence ID" value="VAI20684.1"/>
    <property type="molecule type" value="Genomic_DNA"/>
</dbReference>
<sequence length="1570" mass="175260">MILSVLLLTIALYASHIFLVHLACGLSGTSESSVIVGMYYRRKRKRSDPINNLSLTGNRVHSWGCGSVTEEWDRLYAQRVQLLTFLSTLPEPALSYGPSAETNMANSIEQRDEKKSVIVLDSDDEDESTGAHEQLTPEKNKQLTPEKNKQLIPSEQAGALMRVVTEGIDGVINETMPVRDQNSQIVPYSPSATLVNQYPVTSYQPSAVLFERVILQKRPEEERIHDLAVATHKEKIAETQVLPPLPKERKKRKVDPSSQVDGDVEIVPRKRKTKNEANPAVFDLPSEPYNPVGEDEPVEEDEPMGEDEPMEEEHIQEQESDGLEEFWNEYSVALESSKLDTLEEAANEKEVDEKEVDNACNHDIQIHEDLGHVCRVCGLIVKRADTIIDYQWRKASRSRSYFSEKRSKDSDEIVTGDVRVAEELNALDIAIHPRHEKQMRPHQLAGFHFLVKNLVSDKPGGCILAHAPGSGKTFMLISFIQSFLAKYPSGRPLVVLPKGILGTWKREFQQWQVEDIPLYDLYSVKTRAEQLEILKSWEAKRSILLVGYTQFSWIISSDEGGPVAAGCQERLLKVPNLLIMDEGHLPRTESTNVLESLQRVQTPRKVVLSGTLFQNHVSEVFNIVNLVRPKFLKKDSSRPIVARIMSQVSISGRRISKEDTDKFNESVEETLLHDGDFTRKVNVIRSLRELTKDVLHYYKGDILDDLPGLVDFSVFLKLSPKQKEIVHKLEAYEKFKKNAVGTALYMHPCLSEMSEVAAADRASNLTDAAVDSLVQSINVADGVKARFFTNILALAESAGEKVLAFSQYLLPMKFLERLLVKTRGWHVGKEMFVIRGDSKCTMEERELTVAQFNNSADAKVLFGSIKACGEGISLVGASRVVILDVHLNPSVTRQAIGRAFRPGQQKKVFVYRLVAADSPEENTHKTAVKKEVIPKLWFEWSEQRCTSEGFQLNEIDIDDCGDELLDNRAMRQDIKALYARLVGKMPRDKRRPRGLDQVQNGNDSKRVLRSSSISKSKVESANSSKTGECAGSELTQVGDALCDGDTVVLERTTGGFVASSDGKSKMSDNLALADASKTDERPLTEDLIRQAVSNFKPTVVSIASFDGNTMLAECTGVCLECPDPNTSRFLTSLSLFTASDGKRNSSDRVRIQVRSPNGRVVSGQLVYYDAYYGIAFVGTQHLPGCEVDHWLVLDHDKELESSSEVVALWQSFSSDKLMARHGQLIGTTDGAVHKLMYSTCKITRAGFGSPLIDLDGHFVGMNFYHSQTTADHQQIVITPCLPRKIILKCMQHSGIFRLETETKQGGDDTVESSPIKIHESCTNGNYYRDGFFAMNPEHEKYINETTKSHGYPLPDPVQKSKHMYMVNTFEENFDKDTWTKLGKGVISKMSRIVVPLASFNGNARFFACTGVFIGNSKRYQTILTSASLFLFVHSKIPLNCNNLIMQIEETIPPPTIELQQPPVTTGTHVRAVGCLFDNCRLTATNGKVTEKCGTSDCDEPRISTCNITKAGIGGPLIDTNGKFVGMNFYGNEETPFLPASTLLKILGGFLGNWCTFYTSISFVDFACNFF</sequence>
<dbReference type="Gene3D" id="3.40.50.10810">
    <property type="entry name" value="Tandem AAA-ATPase domain"/>
    <property type="match status" value="1"/>
</dbReference>
<dbReference type="Pfam" id="PF13365">
    <property type="entry name" value="Trypsin_2"/>
    <property type="match status" value="1"/>
</dbReference>
<gene>
    <name evidence="11" type="ORF">TRITD_5Av1G188180</name>
</gene>
<evidence type="ECO:0000256" key="1">
    <source>
        <dbReference type="ARBA" id="ARBA00004123"/>
    </source>
</evidence>
<dbReference type="SMART" id="SM00487">
    <property type="entry name" value="DEXDc"/>
    <property type="match status" value="1"/>
</dbReference>
<dbReference type="GO" id="GO:0005524">
    <property type="term" value="F:ATP binding"/>
    <property type="evidence" value="ECO:0007669"/>
    <property type="project" value="UniProtKB-KW"/>
</dbReference>
<feature type="compositionally biased region" description="Basic and acidic residues" evidence="7">
    <location>
        <begin position="135"/>
        <end position="149"/>
    </location>
</feature>
<feature type="region of interest" description="Disordered" evidence="7">
    <location>
        <begin position="123"/>
        <end position="154"/>
    </location>
</feature>
<dbReference type="InterPro" id="IPR027417">
    <property type="entry name" value="P-loop_NTPase"/>
</dbReference>
<dbReference type="Gramene" id="TRITD5Av1G188180.1">
    <property type="protein sequence ID" value="TRITD5Av1G188180.1"/>
    <property type="gene ID" value="TRITD5Av1G188180"/>
</dbReference>
<dbReference type="PROSITE" id="PS51192">
    <property type="entry name" value="HELICASE_ATP_BIND_1"/>
    <property type="match status" value="1"/>
</dbReference>
<dbReference type="PANTHER" id="PTHR45821">
    <property type="entry name" value="SNF2 DOMAIN-CONTAINING PROTEIN CLASSY 2-RELATED"/>
    <property type="match status" value="1"/>
</dbReference>
<dbReference type="InterPro" id="IPR038718">
    <property type="entry name" value="SNF2-like_sf"/>
</dbReference>
<evidence type="ECO:0000256" key="2">
    <source>
        <dbReference type="ARBA" id="ARBA00022741"/>
    </source>
</evidence>
<feature type="region of interest" description="Disordered" evidence="7">
    <location>
        <begin position="988"/>
        <end position="1028"/>
    </location>
</feature>
<dbReference type="SUPFAM" id="SSF52540">
    <property type="entry name" value="P-loop containing nucleoside triphosphate hydrolases"/>
    <property type="match status" value="2"/>
</dbReference>